<dbReference type="Pfam" id="PF07883">
    <property type="entry name" value="Cupin_2"/>
    <property type="match status" value="1"/>
</dbReference>
<dbReference type="Pfam" id="PF13560">
    <property type="entry name" value="HTH_31"/>
    <property type="match status" value="1"/>
</dbReference>
<organism evidence="3 4">
    <name type="scientific">Amaricoccus macauensis</name>
    <dbReference type="NCBI Taxonomy" id="57001"/>
    <lineage>
        <taxon>Bacteria</taxon>
        <taxon>Pseudomonadati</taxon>
        <taxon>Pseudomonadota</taxon>
        <taxon>Alphaproteobacteria</taxon>
        <taxon>Rhodobacterales</taxon>
        <taxon>Paracoccaceae</taxon>
        <taxon>Amaricoccus</taxon>
    </lineage>
</organism>
<accession>A0A840SPN1</accession>
<dbReference type="GO" id="GO:0003700">
    <property type="term" value="F:DNA-binding transcription factor activity"/>
    <property type="evidence" value="ECO:0007669"/>
    <property type="project" value="TreeGrafter"/>
</dbReference>
<comment type="caution">
    <text evidence="3">The sequence shown here is derived from an EMBL/GenBank/DDBJ whole genome shotgun (WGS) entry which is preliminary data.</text>
</comment>
<evidence type="ECO:0000256" key="1">
    <source>
        <dbReference type="ARBA" id="ARBA00023125"/>
    </source>
</evidence>
<dbReference type="InterPro" id="IPR010982">
    <property type="entry name" value="Lambda_DNA-bd_dom_sf"/>
</dbReference>
<dbReference type="InterPro" id="IPR011051">
    <property type="entry name" value="RmlC_Cupin_sf"/>
</dbReference>
<dbReference type="SMART" id="SM00530">
    <property type="entry name" value="HTH_XRE"/>
    <property type="match status" value="1"/>
</dbReference>
<dbReference type="SUPFAM" id="SSF51182">
    <property type="entry name" value="RmlC-like cupins"/>
    <property type="match status" value="1"/>
</dbReference>
<reference evidence="3 4" key="1">
    <citation type="submission" date="2020-08" db="EMBL/GenBank/DDBJ databases">
        <title>Genomic Encyclopedia of Type Strains, Phase IV (KMG-IV): sequencing the most valuable type-strain genomes for metagenomic binning, comparative biology and taxonomic classification.</title>
        <authorList>
            <person name="Goeker M."/>
        </authorList>
    </citation>
    <scope>NUCLEOTIDE SEQUENCE [LARGE SCALE GENOMIC DNA]</scope>
    <source>
        <strain evidence="3 4">DSM 101730</strain>
    </source>
</reference>
<keyword evidence="4" id="KW-1185">Reference proteome</keyword>
<name>A0A840SPN1_9RHOB</name>
<dbReference type="Gene3D" id="1.10.260.40">
    <property type="entry name" value="lambda repressor-like DNA-binding domains"/>
    <property type="match status" value="1"/>
</dbReference>
<dbReference type="InterPro" id="IPR050807">
    <property type="entry name" value="TransReg_Diox_bact_type"/>
</dbReference>
<sequence length="184" mass="19564">MAGQIGTDIRALRKARGITLVGLAGAVGRSVGWLSQVERGLAEPSVRDLGRIAEQLGISLSLFFRSASKRPEERGLVLRAEDRVAIGSSDTGLAEELLSPSLSGSFEMIRSTIAPGATSGGRCSGRGREDGGVLLTGRLRLTIGDTEFDLGPGDSFQFADRDYAWRNDGDTTTVVLWIIAPPVY</sequence>
<dbReference type="InterPro" id="IPR014710">
    <property type="entry name" value="RmlC-like_jellyroll"/>
</dbReference>
<evidence type="ECO:0000313" key="3">
    <source>
        <dbReference type="EMBL" id="MBB5221796.1"/>
    </source>
</evidence>
<dbReference type="CDD" id="cd00093">
    <property type="entry name" value="HTH_XRE"/>
    <property type="match status" value="1"/>
</dbReference>
<evidence type="ECO:0000313" key="4">
    <source>
        <dbReference type="Proteomes" id="UP000549457"/>
    </source>
</evidence>
<dbReference type="PANTHER" id="PTHR46797">
    <property type="entry name" value="HTH-TYPE TRANSCRIPTIONAL REGULATOR"/>
    <property type="match status" value="1"/>
</dbReference>
<dbReference type="Gene3D" id="2.60.120.10">
    <property type="entry name" value="Jelly Rolls"/>
    <property type="match status" value="1"/>
</dbReference>
<dbReference type="GO" id="GO:0003677">
    <property type="term" value="F:DNA binding"/>
    <property type="evidence" value="ECO:0007669"/>
    <property type="project" value="UniProtKB-KW"/>
</dbReference>
<dbReference type="InterPro" id="IPR013096">
    <property type="entry name" value="Cupin_2"/>
</dbReference>
<gene>
    <name evidence="3" type="ORF">HNP73_001732</name>
</gene>
<dbReference type="Proteomes" id="UP000549457">
    <property type="component" value="Unassembled WGS sequence"/>
</dbReference>
<proteinExistence type="predicted"/>
<keyword evidence="1" id="KW-0238">DNA-binding</keyword>
<dbReference type="AlphaFoldDB" id="A0A840SPN1"/>
<dbReference type="CDD" id="cd02209">
    <property type="entry name" value="cupin_XRE_C"/>
    <property type="match status" value="1"/>
</dbReference>
<dbReference type="PROSITE" id="PS50943">
    <property type="entry name" value="HTH_CROC1"/>
    <property type="match status" value="1"/>
</dbReference>
<dbReference type="PANTHER" id="PTHR46797:SF2">
    <property type="entry name" value="TRANSCRIPTIONAL REGULATOR"/>
    <property type="match status" value="1"/>
</dbReference>
<feature type="domain" description="HTH cro/C1-type" evidence="2">
    <location>
        <begin position="9"/>
        <end position="63"/>
    </location>
</feature>
<dbReference type="InterPro" id="IPR001387">
    <property type="entry name" value="Cro/C1-type_HTH"/>
</dbReference>
<dbReference type="EMBL" id="JACHFM010000002">
    <property type="protein sequence ID" value="MBB5221796.1"/>
    <property type="molecule type" value="Genomic_DNA"/>
</dbReference>
<dbReference type="GO" id="GO:0005829">
    <property type="term" value="C:cytosol"/>
    <property type="evidence" value="ECO:0007669"/>
    <property type="project" value="TreeGrafter"/>
</dbReference>
<evidence type="ECO:0000259" key="2">
    <source>
        <dbReference type="PROSITE" id="PS50943"/>
    </source>
</evidence>
<dbReference type="RefSeq" id="WP_184148257.1">
    <property type="nucleotide sequence ID" value="NZ_JACHFM010000002.1"/>
</dbReference>
<dbReference type="SUPFAM" id="SSF47413">
    <property type="entry name" value="lambda repressor-like DNA-binding domains"/>
    <property type="match status" value="1"/>
</dbReference>
<protein>
    <submittedName>
        <fullName evidence="3">Transcriptional regulator with XRE-family HTH domain</fullName>
    </submittedName>
</protein>